<reference evidence="2" key="1">
    <citation type="submission" date="2016-06" db="UniProtKB">
        <authorList>
            <consortium name="WormBaseParasite"/>
        </authorList>
    </citation>
    <scope>IDENTIFICATION</scope>
</reference>
<keyword evidence="1" id="KW-0472">Membrane</keyword>
<keyword evidence="1" id="KW-1133">Transmembrane helix</keyword>
<protein>
    <submittedName>
        <fullName evidence="2">PH domain-containing protein</fullName>
    </submittedName>
</protein>
<evidence type="ECO:0000313" key="2">
    <source>
        <dbReference type="WBParaSite" id="GPUH_0002452501-mRNA-1"/>
    </source>
</evidence>
<feature type="transmembrane region" description="Helical" evidence="1">
    <location>
        <begin position="36"/>
        <end position="54"/>
    </location>
</feature>
<dbReference type="AlphaFoldDB" id="A0A183EU54"/>
<evidence type="ECO:0000256" key="1">
    <source>
        <dbReference type="SAM" id="Phobius"/>
    </source>
</evidence>
<proteinExistence type="predicted"/>
<dbReference type="WBParaSite" id="GPUH_0002452501-mRNA-1">
    <property type="protein sequence ID" value="GPUH_0002452501-mRNA-1"/>
    <property type="gene ID" value="GPUH_0002452501"/>
</dbReference>
<name>A0A183EU54_9BILA</name>
<sequence length="60" mass="7000">LLEKWLDSLKAAIESLEGRVGLQELSIQVRQRLEEIMRSFEVIVLLLLLLVLYARKHTLL</sequence>
<organism evidence="2">
    <name type="scientific">Gongylonema pulchrum</name>
    <dbReference type="NCBI Taxonomy" id="637853"/>
    <lineage>
        <taxon>Eukaryota</taxon>
        <taxon>Metazoa</taxon>
        <taxon>Ecdysozoa</taxon>
        <taxon>Nematoda</taxon>
        <taxon>Chromadorea</taxon>
        <taxon>Rhabditida</taxon>
        <taxon>Spirurina</taxon>
        <taxon>Spiruromorpha</taxon>
        <taxon>Spiruroidea</taxon>
        <taxon>Gongylonematidae</taxon>
        <taxon>Gongylonema</taxon>
    </lineage>
</organism>
<keyword evidence="1" id="KW-0812">Transmembrane</keyword>
<accession>A0A183EU54</accession>